<feature type="transmembrane region" description="Helical" evidence="5">
    <location>
        <begin position="224"/>
        <end position="243"/>
    </location>
</feature>
<dbReference type="Proteomes" id="UP000071369">
    <property type="component" value="Unassembled WGS sequence"/>
</dbReference>
<dbReference type="SUPFAM" id="SSF81665">
    <property type="entry name" value="Calcium ATPase, transmembrane domain M"/>
    <property type="match status" value="1"/>
</dbReference>
<dbReference type="Gene3D" id="1.20.1110.10">
    <property type="entry name" value="Calcium-transporting ATPase, transmembrane domain"/>
    <property type="match status" value="1"/>
</dbReference>
<keyword evidence="2 5" id="KW-0812">Transmembrane</keyword>
<dbReference type="AlphaFoldDB" id="A0A139R0B1"/>
<evidence type="ECO:0000313" key="6">
    <source>
        <dbReference type="EMBL" id="KXU08115.1"/>
    </source>
</evidence>
<evidence type="ECO:0000256" key="2">
    <source>
        <dbReference type="ARBA" id="ARBA00022692"/>
    </source>
</evidence>
<dbReference type="GO" id="GO:0016887">
    <property type="term" value="F:ATP hydrolysis activity"/>
    <property type="evidence" value="ECO:0007669"/>
    <property type="project" value="InterPro"/>
</dbReference>
<comment type="caution">
    <text evidence="6">The sequence shown here is derived from an EMBL/GenBank/DDBJ whole genome shotgun (WGS) entry which is preliminary data.</text>
</comment>
<feature type="transmembrane region" description="Helical" evidence="5">
    <location>
        <begin position="168"/>
        <end position="187"/>
    </location>
</feature>
<feature type="transmembrane region" description="Helical" evidence="5">
    <location>
        <begin position="255"/>
        <end position="274"/>
    </location>
</feature>
<dbReference type="NCBIfam" id="TIGR01494">
    <property type="entry name" value="ATPase_P-type"/>
    <property type="match status" value="1"/>
</dbReference>
<dbReference type="InterPro" id="IPR023298">
    <property type="entry name" value="ATPase_P-typ_TM_dom_sf"/>
</dbReference>
<dbReference type="EC" id="3.6.3.3" evidence="6"/>
<dbReference type="Gene3D" id="3.40.50.1000">
    <property type="entry name" value="HAD superfamily/HAD-like"/>
    <property type="match status" value="1"/>
</dbReference>
<evidence type="ECO:0000256" key="4">
    <source>
        <dbReference type="ARBA" id="ARBA00023136"/>
    </source>
</evidence>
<gene>
    <name evidence="6" type="ORF">SORDD25_00563</name>
</gene>
<dbReference type="EMBL" id="LQZC01000006">
    <property type="protein sequence ID" value="KXU08115.1"/>
    <property type="molecule type" value="Genomic_DNA"/>
</dbReference>
<reference evidence="6 7" key="1">
    <citation type="submission" date="2016-01" db="EMBL/GenBank/DDBJ databases">
        <title>Highly variable Streptococcus oralis are common among viridans streptococci isolated from primates.</title>
        <authorList>
            <person name="Denapaite D."/>
            <person name="Rieger M."/>
            <person name="Koendgen S."/>
            <person name="Brueckner R."/>
            <person name="Ochigava I."/>
            <person name="Kappeler P."/>
            <person name="Maetz-Rensing K."/>
            <person name="Leendertz F."/>
            <person name="Hakenbeck R."/>
        </authorList>
    </citation>
    <scope>NUCLEOTIDE SEQUENCE [LARGE SCALE GENOMIC DNA]</scope>
    <source>
        <strain evidence="6 7">DD25</strain>
    </source>
</reference>
<dbReference type="InterPro" id="IPR023214">
    <property type="entry name" value="HAD_sf"/>
</dbReference>
<evidence type="ECO:0000256" key="1">
    <source>
        <dbReference type="ARBA" id="ARBA00004370"/>
    </source>
</evidence>
<sequence>MAEETAIFGRVSPHQKKLIIQTLKKAGHTTAMTGDGVNDILALREADCSIVMAEGDPATRQIANLVLLNSDFNDVPEILFEGRRVVNNIAHIAPIFLIKTIYSFLLAVICIASALLGRSEWILIFPFIPIQITMIDQFVEGFPPFVLTFERNIKPVEPNFLRRSMLRALPSALMVVFSVLFVKIFGASQGWSELEISTLLYYLLGSIGFLSVFRACMPFTLWRVLLIVWSVGGFLATALFPRIQKLLEISTLTGQTLPVYGAMMLVFTLIFILTSRYQARK</sequence>
<name>A0A139R0B1_STROR</name>
<evidence type="ECO:0000256" key="5">
    <source>
        <dbReference type="SAM" id="Phobius"/>
    </source>
</evidence>
<dbReference type="GO" id="GO:0005524">
    <property type="term" value="F:ATP binding"/>
    <property type="evidence" value="ECO:0007669"/>
    <property type="project" value="InterPro"/>
</dbReference>
<evidence type="ECO:0000313" key="7">
    <source>
        <dbReference type="Proteomes" id="UP000071369"/>
    </source>
</evidence>
<feature type="transmembrane region" description="Helical" evidence="5">
    <location>
        <begin position="199"/>
        <end position="217"/>
    </location>
</feature>
<dbReference type="GO" id="GO:0016020">
    <property type="term" value="C:membrane"/>
    <property type="evidence" value="ECO:0007669"/>
    <property type="project" value="UniProtKB-SubCell"/>
</dbReference>
<keyword evidence="4 5" id="KW-0472">Membrane</keyword>
<evidence type="ECO:0000256" key="3">
    <source>
        <dbReference type="ARBA" id="ARBA00022989"/>
    </source>
</evidence>
<accession>A0A139R0B1</accession>
<keyword evidence="3 5" id="KW-1133">Transmembrane helix</keyword>
<dbReference type="PANTHER" id="PTHR42861">
    <property type="entry name" value="CALCIUM-TRANSPORTING ATPASE"/>
    <property type="match status" value="1"/>
</dbReference>
<organism evidence="6 7">
    <name type="scientific">Streptococcus oralis</name>
    <dbReference type="NCBI Taxonomy" id="1303"/>
    <lineage>
        <taxon>Bacteria</taxon>
        <taxon>Bacillati</taxon>
        <taxon>Bacillota</taxon>
        <taxon>Bacilli</taxon>
        <taxon>Lactobacillales</taxon>
        <taxon>Streptococcaceae</taxon>
        <taxon>Streptococcus</taxon>
    </lineage>
</organism>
<proteinExistence type="predicted"/>
<feature type="transmembrane region" description="Helical" evidence="5">
    <location>
        <begin position="92"/>
        <end position="115"/>
    </location>
</feature>
<feature type="transmembrane region" description="Helical" evidence="5">
    <location>
        <begin position="121"/>
        <end position="147"/>
    </location>
</feature>
<dbReference type="Pfam" id="PF00702">
    <property type="entry name" value="Hydrolase"/>
    <property type="match status" value="1"/>
</dbReference>
<dbReference type="PATRIC" id="fig|1303.86.peg.581"/>
<keyword evidence="6" id="KW-0378">Hydrolase</keyword>
<dbReference type="InterPro" id="IPR001757">
    <property type="entry name" value="P_typ_ATPase"/>
</dbReference>
<protein>
    <submittedName>
        <fullName evidence="6">Cadmium-transporting ATPase</fullName>
        <ecNumber evidence="6">3.6.3.3</ecNumber>
    </submittedName>
</protein>
<dbReference type="InterPro" id="IPR036412">
    <property type="entry name" value="HAD-like_sf"/>
</dbReference>
<comment type="subcellular location">
    <subcellularLocation>
        <location evidence="1">Membrane</location>
    </subcellularLocation>
</comment>
<dbReference type="SUPFAM" id="SSF56784">
    <property type="entry name" value="HAD-like"/>
    <property type="match status" value="1"/>
</dbReference>